<reference evidence="1" key="1">
    <citation type="submission" date="2023-03" db="EMBL/GenBank/DDBJ databases">
        <title>Massive genome expansion in bonnet fungi (Mycena s.s.) driven by repeated elements and novel gene families across ecological guilds.</title>
        <authorList>
            <consortium name="Lawrence Berkeley National Laboratory"/>
            <person name="Harder C.B."/>
            <person name="Miyauchi S."/>
            <person name="Viragh M."/>
            <person name="Kuo A."/>
            <person name="Thoen E."/>
            <person name="Andreopoulos B."/>
            <person name="Lu D."/>
            <person name="Skrede I."/>
            <person name="Drula E."/>
            <person name="Henrissat B."/>
            <person name="Morin E."/>
            <person name="Kohler A."/>
            <person name="Barry K."/>
            <person name="LaButti K."/>
            <person name="Morin E."/>
            <person name="Salamov A."/>
            <person name="Lipzen A."/>
            <person name="Mereny Z."/>
            <person name="Hegedus B."/>
            <person name="Baldrian P."/>
            <person name="Stursova M."/>
            <person name="Weitz H."/>
            <person name="Taylor A."/>
            <person name="Grigoriev I.V."/>
            <person name="Nagy L.G."/>
            <person name="Martin F."/>
            <person name="Kauserud H."/>
        </authorList>
    </citation>
    <scope>NUCLEOTIDE SEQUENCE</scope>
    <source>
        <strain evidence="1">CBHHK067</strain>
    </source>
</reference>
<dbReference type="Gene3D" id="3.40.50.720">
    <property type="entry name" value="NAD(P)-binding Rossmann-like Domain"/>
    <property type="match status" value="1"/>
</dbReference>
<sequence length="92" mass="10164">MKICANRVVACVGLGRAEGLIKFSGKDLYWDNVGGEIVEGAIEYLRLHACLIMCGSISEYTVALEARYGIKKRLRIEGFLVPDLARGFSVLR</sequence>
<dbReference type="EMBL" id="JARKIE010000271">
    <property type="protein sequence ID" value="KAJ7659399.1"/>
    <property type="molecule type" value="Genomic_DNA"/>
</dbReference>
<accession>A0AAD7G5Q8</accession>
<dbReference type="InterPro" id="IPR036291">
    <property type="entry name" value="NAD(P)-bd_dom_sf"/>
</dbReference>
<organism evidence="1 2">
    <name type="scientific">Mycena rosella</name>
    <name type="common">Pink bonnet</name>
    <name type="synonym">Agaricus rosellus</name>
    <dbReference type="NCBI Taxonomy" id="1033263"/>
    <lineage>
        <taxon>Eukaryota</taxon>
        <taxon>Fungi</taxon>
        <taxon>Dikarya</taxon>
        <taxon>Basidiomycota</taxon>
        <taxon>Agaricomycotina</taxon>
        <taxon>Agaricomycetes</taxon>
        <taxon>Agaricomycetidae</taxon>
        <taxon>Agaricales</taxon>
        <taxon>Marasmiineae</taxon>
        <taxon>Mycenaceae</taxon>
        <taxon>Mycena</taxon>
    </lineage>
</organism>
<keyword evidence="2" id="KW-1185">Reference proteome</keyword>
<evidence type="ECO:0000313" key="2">
    <source>
        <dbReference type="Proteomes" id="UP001221757"/>
    </source>
</evidence>
<comment type="caution">
    <text evidence="1">The sequence shown here is derived from an EMBL/GenBank/DDBJ whole genome shotgun (WGS) entry which is preliminary data.</text>
</comment>
<gene>
    <name evidence="1" type="ORF">B0H17DRAFT_1212926</name>
</gene>
<protein>
    <submittedName>
        <fullName evidence="1">Uncharacterized protein</fullName>
    </submittedName>
</protein>
<name>A0AAD7G5Q8_MYCRO</name>
<proteinExistence type="predicted"/>
<dbReference type="SUPFAM" id="SSF51735">
    <property type="entry name" value="NAD(P)-binding Rossmann-fold domains"/>
    <property type="match status" value="1"/>
</dbReference>
<dbReference type="AlphaFoldDB" id="A0AAD7G5Q8"/>
<evidence type="ECO:0000313" key="1">
    <source>
        <dbReference type="EMBL" id="KAJ7659399.1"/>
    </source>
</evidence>
<dbReference type="Proteomes" id="UP001221757">
    <property type="component" value="Unassembled WGS sequence"/>
</dbReference>